<sequence length="273" mass="31293">MKSAVAPSQFPVQLSAPDDFFQKRSPNHLSLLSYNIQVGIHTRRYQDYLFKSWQHVWPCRSRLDNLNKISDLVRHFDVVALQEVDGGSFRSGFVNQVEYLAEHSGQPYWFQQLNRNLGRFAQHSNGVISRFEPHTIDMHTLPGPRGRGAIACQLGDEDPLLVVMMHLALGKRTQDQQLRFIRNLIQQYHHVILMGDMNTHSLRLLYDSPLKDCGLKSAHARATFPSWQPQRCLDHILVSQHLQIVKMGVLDFPLSDHLPVALEIELPGDTPLH</sequence>
<keyword evidence="2" id="KW-0255">Endonuclease</keyword>
<dbReference type="InterPro" id="IPR005135">
    <property type="entry name" value="Endo/exonuclease/phosphatase"/>
</dbReference>
<dbReference type="EMBL" id="BMXR01000003">
    <property type="protein sequence ID" value="GGX48221.1"/>
    <property type="molecule type" value="Genomic_DNA"/>
</dbReference>
<gene>
    <name evidence="2" type="ORF">GCM10007392_13900</name>
</gene>
<evidence type="ECO:0000313" key="2">
    <source>
        <dbReference type="EMBL" id="GGX48221.1"/>
    </source>
</evidence>
<proteinExistence type="predicted"/>
<dbReference type="Gene3D" id="3.60.10.10">
    <property type="entry name" value="Endonuclease/exonuclease/phosphatase"/>
    <property type="match status" value="1"/>
</dbReference>
<dbReference type="RefSeq" id="WP_189607794.1">
    <property type="nucleotide sequence ID" value="NZ_BMXR01000003.1"/>
</dbReference>
<keyword evidence="2" id="KW-0378">Hydrolase</keyword>
<reference evidence="2" key="1">
    <citation type="journal article" date="2014" name="Int. J. Syst. Evol. Microbiol.">
        <title>Complete genome sequence of Corynebacterium casei LMG S-19264T (=DSM 44701T), isolated from a smear-ripened cheese.</title>
        <authorList>
            <consortium name="US DOE Joint Genome Institute (JGI-PGF)"/>
            <person name="Walter F."/>
            <person name="Albersmeier A."/>
            <person name="Kalinowski J."/>
            <person name="Ruckert C."/>
        </authorList>
    </citation>
    <scope>NUCLEOTIDE SEQUENCE</scope>
    <source>
        <strain evidence="2">KCTC 22169</strain>
    </source>
</reference>
<name>A0A918K4X8_9GAMM</name>
<dbReference type="AlphaFoldDB" id="A0A918K4X8"/>
<accession>A0A918K4X8</accession>
<dbReference type="Pfam" id="PF03372">
    <property type="entry name" value="Exo_endo_phos"/>
    <property type="match status" value="1"/>
</dbReference>
<dbReference type="PANTHER" id="PTHR14859">
    <property type="entry name" value="CALCOFLUOR WHITE HYPERSENSITIVE PROTEIN PRECURSOR"/>
    <property type="match status" value="1"/>
</dbReference>
<dbReference type="InterPro" id="IPR051916">
    <property type="entry name" value="GPI-anchor_lipid_remodeler"/>
</dbReference>
<protein>
    <submittedName>
        <fullName evidence="2">Endonuclease</fullName>
    </submittedName>
</protein>
<organism evidence="2 3">
    <name type="scientific">Saccharospirillum salsuginis</name>
    <dbReference type="NCBI Taxonomy" id="418750"/>
    <lineage>
        <taxon>Bacteria</taxon>
        <taxon>Pseudomonadati</taxon>
        <taxon>Pseudomonadota</taxon>
        <taxon>Gammaproteobacteria</taxon>
        <taxon>Oceanospirillales</taxon>
        <taxon>Saccharospirillaceae</taxon>
        <taxon>Saccharospirillum</taxon>
    </lineage>
</organism>
<dbReference type="GO" id="GO:0004519">
    <property type="term" value="F:endonuclease activity"/>
    <property type="evidence" value="ECO:0007669"/>
    <property type="project" value="UniProtKB-KW"/>
</dbReference>
<feature type="domain" description="Endonuclease/exonuclease/phosphatase" evidence="1">
    <location>
        <begin position="32"/>
        <end position="257"/>
    </location>
</feature>
<evidence type="ECO:0000313" key="3">
    <source>
        <dbReference type="Proteomes" id="UP000626148"/>
    </source>
</evidence>
<evidence type="ECO:0000259" key="1">
    <source>
        <dbReference type="Pfam" id="PF03372"/>
    </source>
</evidence>
<reference evidence="2" key="2">
    <citation type="submission" date="2020-09" db="EMBL/GenBank/DDBJ databases">
        <authorList>
            <person name="Sun Q."/>
            <person name="Kim S."/>
        </authorList>
    </citation>
    <scope>NUCLEOTIDE SEQUENCE</scope>
    <source>
        <strain evidence="2">KCTC 22169</strain>
    </source>
</reference>
<dbReference type="Proteomes" id="UP000626148">
    <property type="component" value="Unassembled WGS sequence"/>
</dbReference>
<dbReference type="SUPFAM" id="SSF56219">
    <property type="entry name" value="DNase I-like"/>
    <property type="match status" value="1"/>
</dbReference>
<keyword evidence="2" id="KW-0540">Nuclease</keyword>
<dbReference type="GO" id="GO:0006506">
    <property type="term" value="P:GPI anchor biosynthetic process"/>
    <property type="evidence" value="ECO:0007669"/>
    <property type="project" value="TreeGrafter"/>
</dbReference>
<dbReference type="PANTHER" id="PTHR14859:SF15">
    <property type="entry name" value="ENDONUCLEASE_EXONUCLEASE_PHOSPHATASE DOMAIN-CONTAINING PROTEIN"/>
    <property type="match status" value="1"/>
</dbReference>
<keyword evidence="3" id="KW-1185">Reference proteome</keyword>
<dbReference type="GO" id="GO:0016020">
    <property type="term" value="C:membrane"/>
    <property type="evidence" value="ECO:0007669"/>
    <property type="project" value="GOC"/>
</dbReference>
<comment type="caution">
    <text evidence="2">The sequence shown here is derived from an EMBL/GenBank/DDBJ whole genome shotgun (WGS) entry which is preliminary data.</text>
</comment>
<dbReference type="InterPro" id="IPR036691">
    <property type="entry name" value="Endo/exonu/phosph_ase_sf"/>
</dbReference>